<feature type="domain" description="CAAX prenyl protease 2/Lysostaphin resistance protein A-like" evidence="2">
    <location>
        <begin position="82"/>
        <end position="181"/>
    </location>
</feature>
<evidence type="ECO:0000256" key="1">
    <source>
        <dbReference type="SAM" id="Phobius"/>
    </source>
</evidence>
<keyword evidence="1" id="KW-0812">Transmembrane</keyword>
<gene>
    <name evidence="3" type="ORF">ELE36_01895</name>
</gene>
<keyword evidence="3" id="KW-0482">Metalloprotease</keyword>
<keyword evidence="4" id="KW-1185">Reference proteome</keyword>
<proteinExistence type="predicted"/>
<evidence type="ECO:0000313" key="4">
    <source>
        <dbReference type="Proteomes" id="UP000291562"/>
    </source>
</evidence>
<accession>A0A411HFI5</accession>
<feature type="transmembrane region" description="Helical" evidence="1">
    <location>
        <begin position="49"/>
        <end position="71"/>
    </location>
</feature>
<feature type="transmembrane region" description="Helical" evidence="1">
    <location>
        <begin position="140"/>
        <end position="160"/>
    </location>
</feature>
<dbReference type="RefSeq" id="WP_129831485.1">
    <property type="nucleotide sequence ID" value="NZ_CP035704.1"/>
</dbReference>
<keyword evidence="3" id="KW-0645">Protease</keyword>
<dbReference type="GO" id="GO:0004175">
    <property type="term" value="F:endopeptidase activity"/>
    <property type="evidence" value="ECO:0007669"/>
    <property type="project" value="UniProtKB-ARBA"/>
</dbReference>
<name>A0A411HFI5_9GAMM</name>
<dbReference type="Proteomes" id="UP000291562">
    <property type="component" value="Chromosome"/>
</dbReference>
<organism evidence="3 4">
    <name type="scientific">Pseudolysobacter antarcticus</name>
    <dbReference type="NCBI Taxonomy" id="2511995"/>
    <lineage>
        <taxon>Bacteria</taxon>
        <taxon>Pseudomonadati</taxon>
        <taxon>Pseudomonadota</taxon>
        <taxon>Gammaproteobacteria</taxon>
        <taxon>Lysobacterales</taxon>
        <taxon>Rhodanobacteraceae</taxon>
        <taxon>Pseudolysobacter</taxon>
    </lineage>
</organism>
<feature type="transmembrane region" description="Helical" evidence="1">
    <location>
        <begin position="181"/>
        <end position="204"/>
    </location>
</feature>
<dbReference type="GO" id="GO:0080120">
    <property type="term" value="P:CAAX-box protein maturation"/>
    <property type="evidence" value="ECO:0007669"/>
    <property type="project" value="UniProtKB-ARBA"/>
</dbReference>
<feature type="transmembrane region" description="Helical" evidence="1">
    <location>
        <begin position="77"/>
        <end position="95"/>
    </location>
</feature>
<dbReference type="Pfam" id="PF02517">
    <property type="entry name" value="Rce1-like"/>
    <property type="match status" value="1"/>
</dbReference>
<protein>
    <submittedName>
        <fullName evidence="3">CPBP family intramembrane metalloprotease</fullName>
    </submittedName>
</protein>
<dbReference type="GO" id="GO:0006508">
    <property type="term" value="P:proteolysis"/>
    <property type="evidence" value="ECO:0007669"/>
    <property type="project" value="UniProtKB-KW"/>
</dbReference>
<dbReference type="GO" id="GO:0008237">
    <property type="term" value="F:metallopeptidase activity"/>
    <property type="evidence" value="ECO:0007669"/>
    <property type="project" value="UniProtKB-KW"/>
</dbReference>
<feature type="transmembrane region" description="Helical" evidence="1">
    <location>
        <begin position="20"/>
        <end position="37"/>
    </location>
</feature>
<keyword evidence="1" id="KW-0472">Membrane</keyword>
<keyword evidence="1" id="KW-1133">Transmembrane helix</keyword>
<keyword evidence="3" id="KW-0378">Hydrolase</keyword>
<dbReference type="AlphaFoldDB" id="A0A411HFI5"/>
<evidence type="ECO:0000259" key="2">
    <source>
        <dbReference type="Pfam" id="PF02517"/>
    </source>
</evidence>
<feature type="transmembrane region" description="Helical" evidence="1">
    <location>
        <begin position="116"/>
        <end position="134"/>
    </location>
</feature>
<dbReference type="KEGG" id="xbc:ELE36_01895"/>
<reference evidence="3 4" key="1">
    <citation type="submission" date="2019-01" db="EMBL/GenBank/DDBJ databases">
        <title>Pseudolysobacter antarctica gen. nov., sp. nov., isolated from Fildes Peninsula, Antarctica.</title>
        <authorList>
            <person name="Wei Z."/>
            <person name="Peng F."/>
        </authorList>
    </citation>
    <scope>NUCLEOTIDE SEQUENCE [LARGE SCALE GENOMIC DNA]</scope>
    <source>
        <strain evidence="3 4">AQ6-296</strain>
    </source>
</reference>
<dbReference type="OrthoDB" id="3693644at2"/>
<dbReference type="EMBL" id="CP035704">
    <property type="protein sequence ID" value="QBB69229.1"/>
    <property type="molecule type" value="Genomic_DNA"/>
</dbReference>
<sequence length="228" mass="25474">MHSESWTALCFPYPLKMSLIMWGPGLAALACFVLFRRTHRRTITFVGGALWRSLAFYFLPMLGLAVIGVPVGEDGQVSHVFVGLLAVLSLFNILGEELGWRGFLQDALRPLARTPRYLLIAVLWIVWHFSNNFADMSQAGFFTRLAWYVPTTIALCVVIGESTDRSRAVLIAVTLHGWMDLCFEFPSTGIYIVTAFALPFWGWLLWTWPQSPVSVDPMPGTDSLVATG</sequence>
<evidence type="ECO:0000313" key="3">
    <source>
        <dbReference type="EMBL" id="QBB69229.1"/>
    </source>
</evidence>
<dbReference type="InterPro" id="IPR003675">
    <property type="entry name" value="Rce1/LyrA-like_dom"/>
</dbReference>